<comment type="catalytic activity">
    <reaction evidence="7">
        <text>[glutamine synthetase]-L-tyrosine + ATP = [glutamine synthetase]-O(4)-(5'-adenylyl)-L-tyrosine + diphosphate</text>
        <dbReference type="Rhea" id="RHEA:18589"/>
        <dbReference type="Rhea" id="RHEA-COMP:10660"/>
        <dbReference type="Rhea" id="RHEA-COMP:10661"/>
        <dbReference type="ChEBI" id="CHEBI:30616"/>
        <dbReference type="ChEBI" id="CHEBI:33019"/>
        <dbReference type="ChEBI" id="CHEBI:46858"/>
        <dbReference type="ChEBI" id="CHEBI:83624"/>
        <dbReference type="EC" id="2.7.7.42"/>
    </reaction>
</comment>
<keyword evidence="5 7" id="KW-0460">Magnesium</keyword>
<keyword evidence="2 7" id="KW-0548">Nucleotidyltransferase</keyword>
<evidence type="ECO:0000256" key="7">
    <source>
        <dbReference type="HAMAP-Rule" id="MF_00802"/>
    </source>
</evidence>
<evidence type="ECO:0000259" key="8">
    <source>
        <dbReference type="Pfam" id="PF03710"/>
    </source>
</evidence>
<evidence type="ECO:0000256" key="1">
    <source>
        <dbReference type="ARBA" id="ARBA00022679"/>
    </source>
</evidence>
<dbReference type="GO" id="GO:0016874">
    <property type="term" value="F:ligase activity"/>
    <property type="evidence" value="ECO:0007669"/>
    <property type="project" value="UniProtKB-KW"/>
</dbReference>
<dbReference type="Proteomes" id="UP001197378">
    <property type="component" value="Unassembled WGS sequence"/>
</dbReference>
<dbReference type="PANTHER" id="PTHR30621:SF0">
    <property type="entry name" value="BIFUNCTIONAL GLUTAMINE SYNTHETASE ADENYLYLTRANSFERASE_ADENYLYL-REMOVING ENZYME"/>
    <property type="match status" value="1"/>
</dbReference>
<evidence type="ECO:0000256" key="3">
    <source>
        <dbReference type="ARBA" id="ARBA00022741"/>
    </source>
</evidence>
<dbReference type="Pfam" id="PF03710">
    <property type="entry name" value="GlnE"/>
    <property type="match status" value="2"/>
</dbReference>
<proteinExistence type="inferred from homology"/>
<dbReference type="InterPro" id="IPR005190">
    <property type="entry name" value="GlnE_rpt_dom"/>
</dbReference>
<dbReference type="PANTHER" id="PTHR30621">
    <property type="entry name" value="GLUTAMINE SYNTHETASE ADENYLYLTRANSFERASE"/>
    <property type="match status" value="1"/>
</dbReference>
<comment type="cofactor">
    <cofactor evidence="7">
        <name>Mg(2+)</name>
        <dbReference type="ChEBI" id="CHEBI:18420"/>
    </cofactor>
</comment>
<dbReference type="GO" id="GO:0000287">
    <property type="term" value="F:magnesium ion binding"/>
    <property type="evidence" value="ECO:0007669"/>
    <property type="project" value="UniProtKB-UniRule"/>
</dbReference>
<dbReference type="HAMAP" id="MF_00802">
    <property type="entry name" value="GlnE"/>
    <property type="match status" value="1"/>
</dbReference>
<reference evidence="10" key="1">
    <citation type="journal article" date="2021" name="ISME J.">
        <title>Genomic evolution of the class Acidithiobacillia: deep-branching Proteobacteria living in extreme acidic conditions.</title>
        <authorList>
            <person name="Moya-Beltran A."/>
            <person name="Beard S."/>
            <person name="Rojas-Villalobos C."/>
            <person name="Issotta F."/>
            <person name="Gallardo Y."/>
            <person name="Ulloa R."/>
            <person name="Giaveno A."/>
            <person name="Degli Esposti M."/>
            <person name="Johnson D.B."/>
            <person name="Quatrini R."/>
        </authorList>
    </citation>
    <scope>NUCLEOTIDE SEQUENCE</scope>
    <source>
        <strain evidence="10">VAN18-1</strain>
    </source>
</reference>
<keyword evidence="11" id="KW-1185">Reference proteome</keyword>
<comment type="similarity">
    <text evidence="7">Belongs to the GlnE family.</text>
</comment>
<keyword evidence="3 7" id="KW-0547">Nucleotide-binding</keyword>
<dbReference type="EMBL" id="JAAXYO010000180">
    <property type="protein sequence ID" value="MBU2788937.1"/>
    <property type="molecule type" value="Genomic_DNA"/>
</dbReference>
<dbReference type="EC" id="2.7.7.42" evidence="7"/>
<comment type="function">
    <text evidence="7">Involved in the regulation of glutamine synthetase GlnA, a key enzyme in the process to assimilate ammonia. When cellular nitrogen levels are high, the C-terminal adenylyl transferase (AT) inactivates GlnA by covalent transfer of an adenylyl group from ATP to specific tyrosine residue of GlnA, thus reducing its activity. Conversely, when nitrogen levels are low, the N-terminal adenylyl removase (AR) activates GlnA by removing the adenylyl group by phosphorolysis, increasing its activity. The regulatory region of GlnE binds the signal transduction protein PII (GlnB) which indicates the nitrogen status of the cell.</text>
</comment>
<dbReference type="InterPro" id="IPR023057">
    <property type="entry name" value="GlnE"/>
</dbReference>
<dbReference type="InterPro" id="IPR013546">
    <property type="entry name" value="PII_UdlTrfase/GS_AdlTrfase"/>
</dbReference>
<keyword evidence="4 7" id="KW-0067">ATP-binding</keyword>
<evidence type="ECO:0000313" key="11">
    <source>
        <dbReference type="Proteomes" id="UP001197378"/>
    </source>
</evidence>
<keyword evidence="6 7" id="KW-0511">Multifunctional enzyme</keyword>
<comment type="caution">
    <text evidence="10">The sequence shown here is derived from an EMBL/GenBank/DDBJ whole genome shotgun (WGS) entry which is preliminary data.</text>
</comment>
<accession>A0AAE2YRP9</accession>
<dbReference type="InterPro" id="IPR043519">
    <property type="entry name" value="NT_sf"/>
</dbReference>
<dbReference type="Pfam" id="PF08335">
    <property type="entry name" value="GlnD_UR_UTase"/>
    <property type="match status" value="2"/>
</dbReference>
<protein>
    <recommendedName>
        <fullName evidence="7">Bifunctional glutamine synthetase adenylyltransferase/adenylyl-removing enzyme</fullName>
    </recommendedName>
    <alternativeName>
        <fullName evidence="7">ATP:glutamine synthetase adenylyltransferase</fullName>
    </alternativeName>
    <alternativeName>
        <fullName evidence="7">ATase</fullName>
    </alternativeName>
    <domain>
        <recommendedName>
            <fullName evidence="7">Glutamine synthetase adenylyl-L-tyrosine phosphorylase</fullName>
            <ecNumber evidence="7">2.7.7.89</ecNumber>
        </recommendedName>
        <alternativeName>
            <fullName evidence="7">Adenylyl removase</fullName>
            <shortName evidence="7">AR</shortName>
            <shortName evidence="7">AT-N</shortName>
        </alternativeName>
    </domain>
    <domain>
        <recommendedName>
            <fullName evidence="7">Glutamine synthetase adenylyl transferase</fullName>
            <ecNumber evidence="7">2.7.7.42</ecNumber>
        </recommendedName>
        <alternativeName>
            <fullName evidence="7">Adenylyl transferase</fullName>
            <shortName evidence="7">AT</shortName>
            <shortName evidence="7">AT-C</shortName>
        </alternativeName>
    </domain>
</protein>
<dbReference type="AlphaFoldDB" id="A0AAE2YRP9"/>
<dbReference type="RefSeq" id="WP_215871717.1">
    <property type="nucleotide sequence ID" value="NZ_JAAXYO010000180.1"/>
</dbReference>
<keyword evidence="1 7" id="KW-0808">Transferase</keyword>
<dbReference type="EC" id="2.7.7.89" evidence="7"/>
<dbReference type="NCBIfam" id="NF008292">
    <property type="entry name" value="PRK11072.1"/>
    <property type="match status" value="1"/>
</dbReference>
<evidence type="ECO:0000256" key="2">
    <source>
        <dbReference type="ARBA" id="ARBA00022695"/>
    </source>
</evidence>
<evidence type="ECO:0000313" key="10">
    <source>
        <dbReference type="EMBL" id="MBU2788937.1"/>
    </source>
</evidence>
<dbReference type="GO" id="GO:0000820">
    <property type="term" value="P:regulation of glutamine family amino acid metabolic process"/>
    <property type="evidence" value="ECO:0007669"/>
    <property type="project" value="UniProtKB-UniRule"/>
</dbReference>
<dbReference type="SUPFAM" id="SSF81593">
    <property type="entry name" value="Nucleotidyltransferase substrate binding subunit/domain"/>
    <property type="match status" value="2"/>
</dbReference>
<comment type="catalytic activity">
    <reaction evidence="7">
        <text>[glutamine synthetase]-O(4)-(5'-adenylyl)-L-tyrosine + phosphate = [glutamine synthetase]-L-tyrosine + ADP</text>
        <dbReference type="Rhea" id="RHEA:43716"/>
        <dbReference type="Rhea" id="RHEA-COMP:10660"/>
        <dbReference type="Rhea" id="RHEA-COMP:10661"/>
        <dbReference type="ChEBI" id="CHEBI:43474"/>
        <dbReference type="ChEBI" id="CHEBI:46858"/>
        <dbReference type="ChEBI" id="CHEBI:83624"/>
        <dbReference type="ChEBI" id="CHEBI:456216"/>
        <dbReference type="EC" id="2.7.7.89"/>
    </reaction>
</comment>
<gene>
    <name evidence="7 10" type="primary">glnE</name>
    <name evidence="10" type="ORF">HFQ13_12125</name>
</gene>
<dbReference type="GO" id="GO:0008882">
    <property type="term" value="F:[glutamate-ammonia-ligase] adenylyltransferase activity"/>
    <property type="evidence" value="ECO:0007669"/>
    <property type="project" value="UniProtKB-UniRule"/>
</dbReference>
<dbReference type="CDD" id="cd05401">
    <property type="entry name" value="NT_GlnE_GlnD_like"/>
    <property type="match status" value="2"/>
</dbReference>
<evidence type="ECO:0000259" key="9">
    <source>
        <dbReference type="Pfam" id="PF08335"/>
    </source>
</evidence>
<dbReference type="GO" id="GO:0005829">
    <property type="term" value="C:cytosol"/>
    <property type="evidence" value="ECO:0007669"/>
    <property type="project" value="TreeGrafter"/>
</dbReference>
<feature type="domain" description="Glutamate-ammonia ligase adenylyltransferase repeated" evidence="8">
    <location>
        <begin position="553"/>
        <end position="785"/>
    </location>
</feature>
<dbReference type="Gene3D" id="1.20.120.1510">
    <property type="match status" value="1"/>
</dbReference>
<evidence type="ECO:0000256" key="5">
    <source>
        <dbReference type="ARBA" id="ARBA00022842"/>
    </source>
</evidence>
<dbReference type="Gene3D" id="1.20.120.330">
    <property type="entry name" value="Nucleotidyltransferases domain 2"/>
    <property type="match status" value="2"/>
</dbReference>
<feature type="domain" description="PII-uridylyltransferase/Glutamine-synthetase adenylyltransferase" evidence="9">
    <location>
        <begin position="305"/>
        <end position="428"/>
    </location>
</feature>
<keyword evidence="10" id="KW-0436">Ligase</keyword>
<dbReference type="GO" id="GO:0047388">
    <property type="term" value="F:[glutamine synthetase]-adenylyl-L-tyrosine phosphorylase activity"/>
    <property type="evidence" value="ECO:0007669"/>
    <property type="project" value="UniProtKB-EC"/>
</dbReference>
<evidence type="ECO:0000256" key="4">
    <source>
        <dbReference type="ARBA" id="ARBA00022840"/>
    </source>
</evidence>
<feature type="region of interest" description="Adenylyl transferase" evidence="7">
    <location>
        <begin position="432"/>
        <end position="934"/>
    </location>
</feature>
<feature type="domain" description="PII-uridylyltransferase/Glutamine-synthetase adenylyltransferase" evidence="9">
    <location>
        <begin position="807"/>
        <end position="893"/>
    </location>
</feature>
<dbReference type="Gene3D" id="3.30.460.10">
    <property type="entry name" value="Beta Polymerase, domain 2"/>
    <property type="match status" value="2"/>
</dbReference>
<organism evidence="10 11">
    <name type="scientific">Igneacidithiobacillus copahuensis</name>
    <dbReference type="NCBI Taxonomy" id="2724909"/>
    <lineage>
        <taxon>Bacteria</taxon>
        <taxon>Pseudomonadati</taxon>
        <taxon>Pseudomonadota</taxon>
        <taxon>Acidithiobacillia</taxon>
        <taxon>Acidithiobacillales</taxon>
        <taxon>Acidithiobacillaceae</taxon>
        <taxon>Igneacidithiobacillus</taxon>
    </lineage>
</organism>
<sequence length="934" mass="105083">MKDERLCLADLANFPDEAAKVQEALATLRQAYSGDQETELRLQRLLVASPFARRLLEHQPVLMAQLAAPPSSLAWSAEMPEDEFLALLRRHRQLRMLQILWQDLRGPDALDETLLALSNLAEESLQAALAYGQEALQKRHGSPRDEAGASVPFVIFGMGKLGGRELNLSSDIDLLFVYGASGASDGPLPLDNPSYFQRLGQWVIRALAELRAEGFVFRVDMRLRPFGDAGPLCVTGDALEQYYHHHGRSWERYALLKARPVAGDLAFGEEILERLQPFLYRRYLDFTALAGLRRVKALMDAEQGQASQDIKKGLGGIREIEFIVQSLQLIHGGRLPALRERNTLQGLENLCAAGLLEKDTVVILRKYYRLWRRVEHALQMIEDRQTQRLPTEALDWQRLACALEFAQPESLQTEITHGRQQVHEIFVQTLPDAAANDEEDPAQITWLAARHAIDETIPLAWSALLPAAEAQESWLELRRFARSRRVLQLSQRGQARLDALLPAILRRLAQGAAAGERLHRYLQLLDALLGQAQYLALLAENPHWLERLEDFLESPWLTQELIRFPSLLEDVLCGRSAAARDWPKLFTQDLDRDLEEGMDLLRRFKNTEMLLMASAFWSGKTDVLGLLPELSELATFCLQTALPWAVAAMQQQHGGLPGYAEPPFAVIAYGKLGGREMGLASDLDLVFLYDAPAELESDGRIPLNAAAWFARLGQKFIHILTILTRAGTLYEIDMRLRPSGQSGPLVSSLPAFLKYQRESAWTWEHQALTRARFLAGDAQLGQKFTALREEILLRHRNPQVLAGEIRDMRQRIAREKPIGKDHFHLKLSPGGLLDIEFLVQFAILANSAENPALLLPTGTREALLALGKSGLWEARAVEDLVDAWCVLRDAENRRRLRLQAPLLAPGDPQLTSLRNTARQVQEWTIRLGLGPLEE</sequence>
<dbReference type="SUPFAM" id="SSF81301">
    <property type="entry name" value="Nucleotidyltransferase"/>
    <property type="match status" value="2"/>
</dbReference>
<dbReference type="GO" id="GO:0005524">
    <property type="term" value="F:ATP binding"/>
    <property type="evidence" value="ECO:0007669"/>
    <property type="project" value="UniProtKB-UniRule"/>
</dbReference>
<name>A0AAE2YRP9_9PROT</name>
<evidence type="ECO:0000256" key="6">
    <source>
        <dbReference type="ARBA" id="ARBA00023268"/>
    </source>
</evidence>
<feature type="region of interest" description="Adenylyl removase" evidence="7">
    <location>
        <begin position="1"/>
        <end position="432"/>
    </location>
</feature>
<feature type="domain" description="Glutamate-ammonia ligase adenylyltransferase repeated" evidence="8">
    <location>
        <begin position="44"/>
        <end position="272"/>
    </location>
</feature>